<proteinExistence type="predicted"/>
<keyword evidence="3" id="KW-1185">Reference proteome</keyword>
<evidence type="ECO:0000256" key="1">
    <source>
        <dbReference type="SAM" id="Phobius"/>
    </source>
</evidence>
<evidence type="ECO:0008006" key="4">
    <source>
        <dbReference type="Google" id="ProtNLM"/>
    </source>
</evidence>
<feature type="transmembrane region" description="Helical" evidence="1">
    <location>
        <begin position="6"/>
        <end position="25"/>
    </location>
</feature>
<accession>A0ABX8QU75</accession>
<sequence length="236" mass="24049">MSPTTLAFRAFVLSVVLAAVLDMLISQKLRPRTTRLTGPHAWWALAGPVRLLLGPTAAEFMRSRTFLFPVTELLFGGGVLLALRVLGPGPQFARAVIFLLLAVPLLVIPALAEHAWTPSALTYPGIAAGIASGTLLGADGLVSVCVAAGAAAAVMVGLFLLRPDAIGLGAVKATVLVGAFCGWPGAAAAYAAAIAMAMLTTLALLLAGRVTGESQIPLTPFLMAGGFTALLCLPPG</sequence>
<keyword evidence="1" id="KW-0812">Transmembrane</keyword>
<feature type="transmembrane region" description="Helical" evidence="1">
    <location>
        <begin position="173"/>
        <end position="204"/>
    </location>
</feature>
<organism evidence="2 3">
    <name type="scientific">Actinomadura graeca</name>
    <dbReference type="NCBI Taxonomy" id="2750812"/>
    <lineage>
        <taxon>Bacteria</taxon>
        <taxon>Bacillati</taxon>
        <taxon>Actinomycetota</taxon>
        <taxon>Actinomycetes</taxon>
        <taxon>Streptosporangiales</taxon>
        <taxon>Thermomonosporaceae</taxon>
        <taxon>Actinomadura</taxon>
    </lineage>
</organism>
<dbReference type="EMBL" id="CP059572">
    <property type="protein sequence ID" value="QXJ21292.1"/>
    <property type="molecule type" value="Genomic_DNA"/>
</dbReference>
<reference evidence="2" key="1">
    <citation type="submission" date="2020-07" db="EMBL/GenBank/DDBJ databases">
        <authorList>
            <person name="Tarantini F.S."/>
            <person name="Hong K.W."/>
            <person name="Chan K.G."/>
        </authorList>
    </citation>
    <scope>NUCLEOTIDE SEQUENCE</scope>
    <source>
        <strain evidence="2">32-07</strain>
    </source>
</reference>
<evidence type="ECO:0000313" key="2">
    <source>
        <dbReference type="EMBL" id="QXJ21292.1"/>
    </source>
</evidence>
<feature type="transmembrane region" description="Helical" evidence="1">
    <location>
        <begin position="92"/>
        <end position="112"/>
    </location>
</feature>
<evidence type="ECO:0000313" key="3">
    <source>
        <dbReference type="Proteomes" id="UP001049518"/>
    </source>
</evidence>
<protein>
    <recommendedName>
        <fullName evidence="4">Prepilin peptidase</fullName>
    </recommendedName>
</protein>
<gene>
    <name evidence="2" type="ORF">AGRA3207_002130</name>
</gene>
<keyword evidence="1" id="KW-1133">Transmembrane helix</keyword>
<feature type="transmembrane region" description="Helical" evidence="1">
    <location>
        <begin position="66"/>
        <end position="86"/>
    </location>
</feature>
<dbReference type="Proteomes" id="UP001049518">
    <property type="component" value="Chromosome"/>
</dbReference>
<dbReference type="RefSeq" id="WP_231334436.1">
    <property type="nucleotide sequence ID" value="NZ_CP059572.1"/>
</dbReference>
<feature type="transmembrane region" description="Helical" evidence="1">
    <location>
        <begin position="141"/>
        <end position="161"/>
    </location>
</feature>
<keyword evidence="1" id="KW-0472">Membrane</keyword>
<name>A0ABX8QU75_9ACTN</name>